<dbReference type="RefSeq" id="WP_093573036.1">
    <property type="nucleotide sequence ID" value="NZ_FOWC01000002.1"/>
</dbReference>
<dbReference type="Proteomes" id="UP000199137">
    <property type="component" value="Unassembled WGS sequence"/>
</dbReference>
<organism evidence="2 3">
    <name type="scientific">Amycolatopsis rubida</name>
    <dbReference type="NCBI Taxonomy" id="112413"/>
    <lineage>
        <taxon>Bacteria</taxon>
        <taxon>Bacillati</taxon>
        <taxon>Actinomycetota</taxon>
        <taxon>Actinomycetes</taxon>
        <taxon>Pseudonocardiales</taxon>
        <taxon>Pseudonocardiaceae</taxon>
        <taxon>Amycolatopsis</taxon>
    </lineage>
</organism>
<proteinExistence type="predicted"/>
<evidence type="ECO:0000256" key="1">
    <source>
        <dbReference type="SAM" id="Coils"/>
    </source>
</evidence>
<sequence length="1250" mass="129392">MADRTVSVKLRADIADYAAKMQAAGKSTRELEAAGRDLRKAIDEEAAAAGRAKVSEAKLAEVRKASTASAAQLTAAEEEHAANLLKVEDAAGRARASEAKLEEIRNNGKATAAQLAAAEEQHAANLRKIEAAVGRVRVSEAKLEELRKGGTASIAQIAAAEEEHASNLRKAEAATDRAKEATKRYAKAQRDAENDVDRSGKRVEETVSRVAARANAAFDAKLFLGLSVGLPAAAAIGAAGVAVSLAALPALVAGVGARLLSGNEDISESYRRLANDVLSDSTKMAAVLEGPVLGASDQLRASWQKLRPEVEGLFKASAPAVKDLVGAVTDFAENAMPGVAISVARSSSAITGFRSLIGQTGAGLSDFLINASSESDAAGTSMVKLGGIVRDLEGFLGQLLANLAAGSSGPLDQFRGALNQVEGILLTLTSSGMPLLQSTTSGFLGTVSGGLAIVQGFASALGSWSAPIGQVGGSLLATNSIAKIFGSSLSDTGFGLKALTPQLDASGQRTNALKQAMADAEASGTSKFKAGVGALVTGGFNPLGVALGLGGLLLSVWGKKAQDAATRAAEQKQAVTDLTKAYLEDNNAIGANVRASTQKALTDSNAFRNSQVFGAGVKQTSEAVLSGGAALDTYNQQAKTHISALLSTSKTNRDMIPTVLEAADTFAKQGGNASDLVNQLSAVRLHSLNLTDAQKANLIQTLDAITSTNQEARALQDAAQKAEEFAKAQKAVESAVARGTTPAMYAANVAVASLETAFETLNSTAGDTAAKGQKIIEILRVMAGQTPSVEEATQAWNDQLRDLKKNFEGLNLRGHTKDLIDNSGAVNTTSEAGSKLQDVLQQSAANMASVAQAMKDGGASADDITGKLGPMREEFAKQLKQLGLNDSQIQKLLQHYGLVPADIVTTLGLEGDSETQDKIKRVVSDLTKLGAGASVKLTADDKQAVDALGKLGYQIVSLPDGTFQVFANTAEGKHSAEVLVSQINQTKGTVTVYGDTTPAGSSVANWKTVTNSTEGKTRTTTDIDPATGKVRQWKQTTDSTGAVTTTFATTDPATGAVRLWKMNTDGTWAEVHAKADVAAAEAALNEAARNRSMRITATYSIPVLPRGANHADFASGGVARPMAAGGILGMAAGGGLSPMQPIAAKIPPNTWRVVGDRMFGDEYYIPANNSTRSKAILGQAMTDPNLGNMAQQILAGSASVQQFAPRIVIQQPAAPARRGGAQPNVTIHTAESDPQRIAAAVSSQLAWMLR</sequence>
<keyword evidence="1" id="KW-0175">Coiled coil</keyword>
<dbReference type="OrthoDB" id="3661713at2"/>
<accession>A0A1I5IHT2</accession>
<reference evidence="2 3" key="1">
    <citation type="submission" date="2016-10" db="EMBL/GenBank/DDBJ databases">
        <authorList>
            <person name="de Groot N.N."/>
        </authorList>
    </citation>
    <scope>NUCLEOTIDE SEQUENCE [LARGE SCALE GENOMIC DNA]</scope>
    <source>
        <strain evidence="2 3">DSM 44637</strain>
    </source>
</reference>
<feature type="coiled-coil region" evidence="1">
    <location>
        <begin position="87"/>
        <end position="121"/>
    </location>
</feature>
<dbReference type="AlphaFoldDB" id="A0A1I5IHT2"/>
<feature type="coiled-coil region" evidence="1">
    <location>
        <begin position="157"/>
        <end position="198"/>
    </location>
</feature>
<dbReference type="STRING" id="112413.SAMN05421854_102457"/>
<name>A0A1I5IHT2_9PSEU</name>
<evidence type="ECO:0000313" key="3">
    <source>
        <dbReference type="Proteomes" id="UP000199137"/>
    </source>
</evidence>
<evidence type="ECO:0000313" key="2">
    <source>
        <dbReference type="EMBL" id="SFO59631.1"/>
    </source>
</evidence>
<gene>
    <name evidence="2" type="ORF">SAMN05421854_102457</name>
</gene>
<protein>
    <submittedName>
        <fullName evidence="2">Uncharacterized protein</fullName>
    </submittedName>
</protein>
<dbReference type="EMBL" id="FOWC01000002">
    <property type="protein sequence ID" value="SFO59631.1"/>
    <property type="molecule type" value="Genomic_DNA"/>
</dbReference>